<evidence type="ECO:0008006" key="4">
    <source>
        <dbReference type="Google" id="ProtNLM"/>
    </source>
</evidence>
<dbReference type="Proteomes" id="UP001500456">
    <property type="component" value="Unassembled WGS sequence"/>
</dbReference>
<evidence type="ECO:0000256" key="1">
    <source>
        <dbReference type="SAM" id="MobiDB-lite"/>
    </source>
</evidence>
<comment type="caution">
    <text evidence="2">The sequence shown here is derived from an EMBL/GenBank/DDBJ whole genome shotgun (WGS) entry which is preliminary data.</text>
</comment>
<protein>
    <recommendedName>
        <fullName evidence="4">Lipoprotein</fullName>
    </recommendedName>
</protein>
<feature type="compositionally biased region" description="Gly residues" evidence="1">
    <location>
        <begin position="1"/>
        <end position="12"/>
    </location>
</feature>
<reference evidence="3" key="1">
    <citation type="journal article" date="2019" name="Int. J. Syst. Evol. Microbiol.">
        <title>The Global Catalogue of Microorganisms (GCM) 10K type strain sequencing project: providing services to taxonomists for standard genome sequencing and annotation.</title>
        <authorList>
            <consortium name="The Broad Institute Genomics Platform"/>
            <consortium name="The Broad Institute Genome Sequencing Center for Infectious Disease"/>
            <person name="Wu L."/>
            <person name="Ma J."/>
        </authorList>
    </citation>
    <scope>NUCLEOTIDE SEQUENCE [LARGE SCALE GENOMIC DNA]</scope>
    <source>
        <strain evidence="3">JCM 16924</strain>
    </source>
</reference>
<feature type="region of interest" description="Disordered" evidence="1">
    <location>
        <begin position="242"/>
        <end position="264"/>
    </location>
</feature>
<feature type="region of interest" description="Disordered" evidence="1">
    <location>
        <begin position="1"/>
        <end position="41"/>
    </location>
</feature>
<feature type="compositionally biased region" description="Low complexity" evidence="1">
    <location>
        <begin position="13"/>
        <end position="27"/>
    </location>
</feature>
<evidence type="ECO:0000313" key="3">
    <source>
        <dbReference type="Proteomes" id="UP001500456"/>
    </source>
</evidence>
<feature type="compositionally biased region" description="Low complexity" evidence="1">
    <location>
        <begin position="246"/>
        <end position="264"/>
    </location>
</feature>
<evidence type="ECO:0000313" key="2">
    <source>
        <dbReference type="EMBL" id="GAA3998192.1"/>
    </source>
</evidence>
<accession>A0ABP7RJ02</accession>
<sequence length="264" mass="28124">MLVGCTSGGGEPSGSAPARKAGAAATADPSPTEVVDIDPARLPGTKARAAALIRDVLPDPSAFDPGAVRRTPYESDPRRWPVLGDDCVWHQQALPKDVLATLTRSYEIPASAARGPLRLSAVVTVHRSAEQADWENAEVLEEMMRCPSQQLRSDEVITSLNDVPNSLGDSGNEYADDVLNELGTYTSAEVGGPHPYLWEQTRIGQFTLAVSAKGAKGWSQADLFDRLRDPHVGMRARLRAAIERNTPATASPSASRSTGTTGAR</sequence>
<proteinExistence type="predicted"/>
<dbReference type="RefSeq" id="WP_345564915.1">
    <property type="nucleotide sequence ID" value="NZ_BAAAZX010000010.1"/>
</dbReference>
<name>A0ABP7RJ02_9ACTN</name>
<organism evidence="2 3">
    <name type="scientific">Streptomyces plumbiresistens</name>
    <dbReference type="NCBI Taxonomy" id="511811"/>
    <lineage>
        <taxon>Bacteria</taxon>
        <taxon>Bacillati</taxon>
        <taxon>Actinomycetota</taxon>
        <taxon>Actinomycetes</taxon>
        <taxon>Kitasatosporales</taxon>
        <taxon>Streptomycetaceae</taxon>
        <taxon>Streptomyces</taxon>
    </lineage>
</organism>
<dbReference type="EMBL" id="BAAAZX010000010">
    <property type="protein sequence ID" value="GAA3998192.1"/>
    <property type="molecule type" value="Genomic_DNA"/>
</dbReference>
<keyword evidence="3" id="KW-1185">Reference proteome</keyword>
<gene>
    <name evidence="2" type="ORF">GCM10022232_39350</name>
</gene>